<evidence type="ECO:0000313" key="2">
    <source>
        <dbReference type="Proteomes" id="UP000277204"/>
    </source>
</evidence>
<accession>A0A183LRH6</accession>
<dbReference type="EMBL" id="UZAI01002372">
    <property type="protein sequence ID" value="VDO70886.1"/>
    <property type="molecule type" value="Genomic_DNA"/>
</dbReference>
<gene>
    <name evidence="1" type="ORF">SMRZ_LOCUS6398</name>
</gene>
<keyword evidence="2" id="KW-1185">Reference proteome</keyword>
<proteinExistence type="predicted"/>
<reference evidence="1 2" key="1">
    <citation type="submission" date="2018-11" db="EMBL/GenBank/DDBJ databases">
        <authorList>
            <consortium name="Pathogen Informatics"/>
        </authorList>
    </citation>
    <scope>NUCLEOTIDE SEQUENCE [LARGE SCALE GENOMIC DNA]</scope>
    <source>
        <strain evidence="1 2">Zambia</strain>
    </source>
</reference>
<organism evidence="1 2">
    <name type="scientific">Schistosoma margrebowiei</name>
    <dbReference type="NCBI Taxonomy" id="48269"/>
    <lineage>
        <taxon>Eukaryota</taxon>
        <taxon>Metazoa</taxon>
        <taxon>Spiralia</taxon>
        <taxon>Lophotrochozoa</taxon>
        <taxon>Platyhelminthes</taxon>
        <taxon>Trematoda</taxon>
        <taxon>Digenea</taxon>
        <taxon>Strigeidida</taxon>
        <taxon>Schistosomatoidea</taxon>
        <taxon>Schistosomatidae</taxon>
        <taxon>Schistosoma</taxon>
    </lineage>
</organism>
<evidence type="ECO:0000313" key="1">
    <source>
        <dbReference type="EMBL" id="VDO70886.1"/>
    </source>
</evidence>
<name>A0A183LRH6_9TREM</name>
<dbReference type="Proteomes" id="UP000277204">
    <property type="component" value="Unassembled WGS sequence"/>
</dbReference>
<protein>
    <submittedName>
        <fullName evidence="1">Uncharacterized protein</fullName>
    </submittedName>
</protein>
<sequence>MPVVNIQDLTSRSKAVNTVSKEAKPLPSLIISNLEESKDNDPAKRHTRDLQLVEAVIRNALPEEVSGVYITKVRRLGKWVGGETQSSRILKLVLGNFEERDMLFKNSQNTRDSNIRIRPDWVLGD</sequence>
<dbReference type="AlphaFoldDB" id="A0A183LRH6"/>